<proteinExistence type="predicted"/>
<name>A0A835CPT5_APHGI</name>
<keyword evidence="1" id="KW-0812">Transmembrane</keyword>
<dbReference type="Pfam" id="PF22990">
    <property type="entry name" value="ABHD16_N"/>
    <property type="match status" value="1"/>
</dbReference>
<dbReference type="GO" id="GO:0012505">
    <property type="term" value="C:endomembrane system"/>
    <property type="evidence" value="ECO:0007669"/>
    <property type="project" value="TreeGrafter"/>
</dbReference>
<accession>A0A835CPT5</accession>
<evidence type="ECO:0000259" key="2">
    <source>
        <dbReference type="Pfam" id="PF00561"/>
    </source>
</evidence>
<feature type="domain" description="Phosphatidylserine Lipase ABHD16 N-terminal" evidence="3">
    <location>
        <begin position="6"/>
        <end position="131"/>
    </location>
</feature>
<dbReference type="InterPro" id="IPR000073">
    <property type="entry name" value="AB_hydrolase_1"/>
</dbReference>
<organism evidence="4 5">
    <name type="scientific">Aphidius gifuensis</name>
    <name type="common">Parasitoid wasp</name>
    <dbReference type="NCBI Taxonomy" id="684658"/>
    <lineage>
        <taxon>Eukaryota</taxon>
        <taxon>Metazoa</taxon>
        <taxon>Ecdysozoa</taxon>
        <taxon>Arthropoda</taxon>
        <taxon>Hexapoda</taxon>
        <taxon>Insecta</taxon>
        <taxon>Pterygota</taxon>
        <taxon>Neoptera</taxon>
        <taxon>Endopterygota</taxon>
        <taxon>Hymenoptera</taxon>
        <taxon>Apocrita</taxon>
        <taxon>Ichneumonoidea</taxon>
        <taxon>Braconidae</taxon>
        <taxon>Aphidiinae</taxon>
        <taxon>Aphidius</taxon>
    </lineage>
</organism>
<dbReference type="GO" id="GO:0006660">
    <property type="term" value="P:phosphatidylserine catabolic process"/>
    <property type="evidence" value="ECO:0007669"/>
    <property type="project" value="TreeGrafter"/>
</dbReference>
<dbReference type="PANTHER" id="PTHR12277">
    <property type="entry name" value="ALPHA/BETA HYDROLASE DOMAIN-CONTAINING PROTEIN"/>
    <property type="match status" value="1"/>
</dbReference>
<evidence type="ECO:0000313" key="4">
    <source>
        <dbReference type="EMBL" id="KAF7988415.1"/>
    </source>
</evidence>
<keyword evidence="1" id="KW-0472">Membrane</keyword>
<feature type="transmembrane region" description="Helical" evidence="1">
    <location>
        <begin position="42"/>
        <end position="62"/>
    </location>
</feature>
<dbReference type="Proteomes" id="UP000639338">
    <property type="component" value="Unassembled WGS sequence"/>
</dbReference>
<dbReference type="Gene3D" id="3.40.50.1820">
    <property type="entry name" value="alpha/beta hydrolase"/>
    <property type="match status" value="1"/>
</dbReference>
<dbReference type="GO" id="GO:0052651">
    <property type="term" value="P:monoacylglycerol catabolic process"/>
    <property type="evidence" value="ECO:0007669"/>
    <property type="project" value="TreeGrafter"/>
</dbReference>
<dbReference type="SUPFAM" id="SSF53474">
    <property type="entry name" value="alpha/beta-Hydrolases"/>
    <property type="match status" value="1"/>
</dbReference>
<dbReference type="InterPro" id="IPR054518">
    <property type="entry name" value="ABHD16_N"/>
</dbReference>
<gene>
    <name evidence="4" type="ORF">HCN44_000988</name>
</gene>
<keyword evidence="5" id="KW-1185">Reference proteome</keyword>
<dbReference type="PANTHER" id="PTHR12277:SF72">
    <property type="entry name" value="BAT5L PROTEIN"/>
    <property type="match status" value="1"/>
</dbReference>
<comment type="caution">
    <text evidence="4">The sequence shown here is derived from an EMBL/GenBank/DDBJ whole genome shotgun (WGS) entry which is preliminary data.</text>
</comment>
<dbReference type="EMBL" id="JACMRX010000005">
    <property type="protein sequence ID" value="KAF7988415.1"/>
    <property type="molecule type" value="Genomic_DNA"/>
</dbReference>
<dbReference type="OrthoDB" id="6412627at2759"/>
<evidence type="ECO:0000259" key="3">
    <source>
        <dbReference type="Pfam" id="PF22990"/>
    </source>
</evidence>
<evidence type="ECO:0000256" key="1">
    <source>
        <dbReference type="SAM" id="Phobius"/>
    </source>
</evidence>
<reference evidence="4 5" key="1">
    <citation type="submission" date="2020-08" db="EMBL/GenBank/DDBJ databases">
        <title>Aphidius gifuensis genome sequencing and assembly.</title>
        <authorList>
            <person name="Du Z."/>
        </authorList>
    </citation>
    <scope>NUCLEOTIDE SEQUENCE [LARGE SCALE GENOMIC DNA]</scope>
    <source>
        <strain evidence="4">YNYX2018</strain>
        <tissue evidence="4">Adults</tissue>
    </source>
</reference>
<feature type="transmembrane region" description="Helical" evidence="1">
    <location>
        <begin position="74"/>
        <end position="92"/>
    </location>
</feature>
<dbReference type="GO" id="GO:0047372">
    <property type="term" value="F:monoacylglycerol lipase activity"/>
    <property type="evidence" value="ECO:0007669"/>
    <property type="project" value="TreeGrafter"/>
</dbReference>
<feature type="domain" description="AB hydrolase-1" evidence="2">
    <location>
        <begin position="245"/>
        <end position="421"/>
    </location>
</feature>
<dbReference type="InterPro" id="IPR029058">
    <property type="entry name" value="AB_hydrolase_fold"/>
</dbReference>
<dbReference type="Pfam" id="PF00561">
    <property type="entry name" value="Abhydrolase_1"/>
    <property type="match status" value="1"/>
</dbReference>
<keyword evidence="1" id="KW-1133">Transmembrane helix</keyword>
<dbReference type="GO" id="GO:0004620">
    <property type="term" value="F:phospholipase activity"/>
    <property type="evidence" value="ECO:0007669"/>
    <property type="project" value="TreeGrafter"/>
</dbReference>
<dbReference type="AlphaFoldDB" id="A0A835CPT5"/>
<protein>
    <submittedName>
        <fullName evidence="4">Uncharacterized protein</fullName>
    </submittedName>
</protein>
<sequence>MSSMKTIWACTLSPRLYKVHEALWKTYEPNNFERWGDYVVNSFSAIWSVGIYTLPLIAALMYRRNNTMTDNMYTMSKYAASAGFIFITSLAVRGCARSTNPMYIKFIKTLTKAHESYTYESKQQLQKYDFEFWAWPVDYKVLSNNLLDGKPRVTINNSKRYCDNYIIAVPCKILSYLLANTIAIKMMYPGSTSIVNMLMKSTMLQGRIDLIDRGGERSKLLTFNNNTIDTIFIDKRHKSKNGHILVITCEGNCGFYEAGIMSTPLAKDYSIVGWNHPGFGGSTGTPFPEQEIDAIDAVIKYSIDKLNFTVDNIILNGWSIGGFTSTWAAMNYQNLHGLILDATFDDVLYLAKNTMPKALDAIVKNLIREYLNLNIAEQLKKYNGRVLLIRRTDDEIMCTPAGSLAHNRANYLLIKLLIHRYPKLFENTDNKSVDVLKKYLSMPTHDSNGKTTKSLAARTQGLFSDGIPLVEDICLSKIMKDIENNNGQVKYPSTLGDNCDSISKQHLVVYLANKYMEDQASQHCVPLAVELFHRGWDPRTNQSTL</sequence>
<evidence type="ECO:0000313" key="5">
    <source>
        <dbReference type="Proteomes" id="UP000639338"/>
    </source>
</evidence>